<protein>
    <submittedName>
        <fullName evidence="1">Unnamed protein product</fullName>
    </submittedName>
</protein>
<comment type="caution">
    <text evidence="1">The sequence shown here is derived from an EMBL/GenBank/DDBJ whole genome shotgun (WGS) entry which is preliminary data.</text>
</comment>
<name>A0ACB5T836_AMBMO</name>
<accession>A0ACB5T836</accession>
<dbReference type="Proteomes" id="UP001165064">
    <property type="component" value="Unassembled WGS sequence"/>
</dbReference>
<dbReference type="EMBL" id="BSXS01004504">
    <property type="protein sequence ID" value="GME83100.1"/>
    <property type="molecule type" value="Genomic_DNA"/>
</dbReference>
<evidence type="ECO:0000313" key="2">
    <source>
        <dbReference type="Proteomes" id="UP001165064"/>
    </source>
</evidence>
<sequence length="333" mass="37786">MDQKSRRKLKRHHPMISSGQASKDKIKSKSNKNDESKANGETPQLKTDRVNKNGKDTRKRLRSTTQPGEQPQQNLKTEKTWRSTTTEPPKKKQKQAPKQVDIPPRKRELRASTVKASEPLPPPPPAHISDRIRHRPSSTPTPTPGPTSGLRRESIVSRNTSRRTQETTKVKQEPVSTIPKSTPRTSKTKTKTHPEPASHKVTHKTKKPTTTATTKKPSTTKTTTAKTTTKRSKTKVKVEPEPGLPEAGAEDKEDEEEEEEDDNALYCFCHGPSFGRMVACDNPKCELEWFHYKCVGLFTAPENKWFCTPKCELEFKEAKSAQRKKKRRKRSGW</sequence>
<reference evidence="1" key="1">
    <citation type="submission" date="2023-04" db="EMBL/GenBank/DDBJ databases">
        <title>Ambrosiozyma monospora NBRC 10751.</title>
        <authorList>
            <person name="Ichikawa N."/>
            <person name="Sato H."/>
            <person name="Tonouchi N."/>
        </authorList>
    </citation>
    <scope>NUCLEOTIDE SEQUENCE</scope>
    <source>
        <strain evidence="1">NBRC 10751</strain>
    </source>
</reference>
<gene>
    <name evidence="1" type="ORF">Amon02_000594700</name>
</gene>
<keyword evidence="2" id="KW-1185">Reference proteome</keyword>
<organism evidence="1 2">
    <name type="scientific">Ambrosiozyma monospora</name>
    <name type="common">Yeast</name>
    <name type="synonym">Endomycopsis monosporus</name>
    <dbReference type="NCBI Taxonomy" id="43982"/>
    <lineage>
        <taxon>Eukaryota</taxon>
        <taxon>Fungi</taxon>
        <taxon>Dikarya</taxon>
        <taxon>Ascomycota</taxon>
        <taxon>Saccharomycotina</taxon>
        <taxon>Pichiomycetes</taxon>
        <taxon>Pichiales</taxon>
        <taxon>Pichiaceae</taxon>
        <taxon>Ambrosiozyma</taxon>
    </lineage>
</organism>
<evidence type="ECO:0000313" key="1">
    <source>
        <dbReference type="EMBL" id="GME83100.1"/>
    </source>
</evidence>
<proteinExistence type="predicted"/>